<evidence type="ECO:0000313" key="1">
    <source>
        <dbReference type="EMBL" id="KAE8341790.1"/>
    </source>
</evidence>
<proteinExistence type="predicted"/>
<dbReference type="Proteomes" id="UP000325558">
    <property type="component" value="Unassembled WGS sequence"/>
</dbReference>
<organism evidence="1">
    <name type="scientific">Aspergillus arachidicola</name>
    <dbReference type="NCBI Taxonomy" id="656916"/>
    <lineage>
        <taxon>Eukaryota</taxon>
        <taxon>Fungi</taxon>
        <taxon>Dikarya</taxon>
        <taxon>Ascomycota</taxon>
        <taxon>Pezizomycotina</taxon>
        <taxon>Eurotiomycetes</taxon>
        <taxon>Eurotiomycetidae</taxon>
        <taxon>Eurotiales</taxon>
        <taxon>Aspergillaceae</taxon>
        <taxon>Aspergillus</taxon>
        <taxon>Aspergillus subgen. Circumdati</taxon>
    </lineage>
</organism>
<dbReference type="AlphaFoldDB" id="A0A5N6YDV5"/>
<dbReference type="EMBL" id="ML737138">
    <property type="protein sequence ID" value="KAE8341790.1"/>
    <property type="molecule type" value="Genomic_DNA"/>
</dbReference>
<reference evidence="1" key="1">
    <citation type="submission" date="2019-04" db="EMBL/GenBank/DDBJ databases">
        <title>Friends and foes A comparative genomics study of 23 Aspergillus species from section Flavi.</title>
        <authorList>
            <consortium name="DOE Joint Genome Institute"/>
            <person name="Kjaerbolling I."/>
            <person name="Vesth T."/>
            <person name="Frisvad J.C."/>
            <person name="Nybo J.L."/>
            <person name="Theobald S."/>
            <person name="Kildgaard S."/>
            <person name="Isbrandt T."/>
            <person name="Kuo A."/>
            <person name="Sato A."/>
            <person name="Lyhne E.K."/>
            <person name="Kogle M.E."/>
            <person name="Wiebenga A."/>
            <person name="Kun R.S."/>
            <person name="Lubbers R.J."/>
            <person name="Makela M.R."/>
            <person name="Barry K."/>
            <person name="Chovatia M."/>
            <person name="Clum A."/>
            <person name="Daum C."/>
            <person name="Haridas S."/>
            <person name="He G."/>
            <person name="LaButti K."/>
            <person name="Lipzen A."/>
            <person name="Mondo S."/>
            <person name="Riley R."/>
            <person name="Salamov A."/>
            <person name="Simmons B.A."/>
            <person name="Magnuson J.K."/>
            <person name="Henrissat B."/>
            <person name="Mortensen U.H."/>
            <person name="Larsen T.O."/>
            <person name="Devries R.P."/>
            <person name="Grigoriev I.V."/>
            <person name="Machida M."/>
            <person name="Baker S.E."/>
            <person name="Andersen M.R."/>
        </authorList>
    </citation>
    <scope>NUCLEOTIDE SEQUENCE</scope>
    <source>
        <strain evidence="1">CBS 117612</strain>
    </source>
</reference>
<protein>
    <submittedName>
        <fullName evidence="1">Uncharacterized protein</fullName>
    </submittedName>
</protein>
<name>A0A5N6YDV5_9EURO</name>
<gene>
    <name evidence="1" type="ORF">BDV24DRAFT_131423</name>
</gene>
<accession>A0A5N6YDV5</accession>
<sequence>MDSDVDMGDICISQKLERDISLDRHCWYLGKLRIERVLGSSGNQIPTVASSFILRHCAVGSYG</sequence>